<evidence type="ECO:0000256" key="1">
    <source>
        <dbReference type="ARBA" id="ARBA00023015"/>
    </source>
</evidence>
<evidence type="ECO:0000256" key="3">
    <source>
        <dbReference type="ARBA" id="ARBA00023163"/>
    </source>
</evidence>
<dbReference type="EMBL" id="CP097331">
    <property type="protein sequence ID" value="URF06220.1"/>
    <property type="molecule type" value="Genomic_DNA"/>
</dbReference>
<dbReference type="EMBL" id="VCIZ01000007">
    <property type="protein sequence ID" value="TSP12127.1"/>
    <property type="molecule type" value="Genomic_DNA"/>
</dbReference>
<dbReference type="RefSeq" id="WP_144198277.1">
    <property type="nucleotide sequence ID" value="NZ_CAJPVH010000001.1"/>
</dbReference>
<dbReference type="InterPro" id="IPR025996">
    <property type="entry name" value="MT1864/Rv1816-like_C"/>
</dbReference>
<dbReference type="SUPFAM" id="SSF46689">
    <property type="entry name" value="Homeodomain-like"/>
    <property type="match status" value="1"/>
</dbReference>
<feature type="domain" description="HTH tetR-type" evidence="5">
    <location>
        <begin position="17"/>
        <end position="77"/>
    </location>
</feature>
<dbReference type="PROSITE" id="PS50977">
    <property type="entry name" value="HTH_TETR_2"/>
    <property type="match status" value="1"/>
</dbReference>
<keyword evidence="2 4" id="KW-0238">DNA-binding</keyword>
<evidence type="ECO:0000313" key="8">
    <source>
        <dbReference type="Proteomes" id="UP000318943"/>
    </source>
</evidence>
<accession>A0AAE9I713</accession>
<sequence length="217" mass="22788">MSRVAATPPTRSTYRHGDLRRALLEAGIDLARTGGPEAVVLREATRRAGVVPNAAYRHFASRQDLLQAVRAAALSGLAMAMETELATLPANASAAERARGSLRAVGAGYLRYALAETGLFRTAFSVPDDVEDDPDPAKAGNSGLNPFQLLGAALDLWVDAGLLPAARRPGAEYVAWSAVHGLAILLIDGPLRSRAQEQAGIIGARLLDMVENGLTVA</sequence>
<reference evidence="7" key="3">
    <citation type="submission" date="2022-05" db="EMBL/GenBank/DDBJ databases">
        <authorList>
            <person name="Kunte H.-J."/>
        </authorList>
    </citation>
    <scope>NUCLEOTIDE SEQUENCE</scope>
    <source>
        <strain evidence="7">G5</strain>
    </source>
</reference>
<evidence type="ECO:0000256" key="4">
    <source>
        <dbReference type="PROSITE-ProRule" id="PRU00335"/>
    </source>
</evidence>
<dbReference type="Proteomes" id="UP001056132">
    <property type="component" value="Chromosome 2"/>
</dbReference>
<name>A0AAE9I713_9BURK</name>
<evidence type="ECO:0000313" key="9">
    <source>
        <dbReference type="Proteomes" id="UP001056132"/>
    </source>
</evidence>
<dbReference type="AlphaFoldDB" id="A0AAE9I713"/>
<organism evidence="7 9">
    <name type="scientific">Cupriavidus campinensis</name>
    <dbReference type="NCBI Taxonomy" id="151783"/>
    <lineage>
        <taxon>Bacteria</taxon>
        <taxon>Pseudomonadati</taxon>
        <taxon>Pseudomonadota</taxon>
        <taxon>Betaproteobacteria</taxon>
        <taxon>Burkholderiales</taxon>
        <taxon>Burkholderiaceae</taxon>
        <taxon>Cupriavidus</taxon>
    </lineage>
</organism>
<dbReference type="Gene3D" id="1.10.357.10">
    <property type="entry name" value="Tetracycline Repressor, domain 2"/>
    <property type="match status" value="1"/>
</dbReference>
<feature type="DNA-binding region" description="H-T-H motif" evidence="4">
    <location>
        <begin position="40"/>
        <end position="59"/>
    </location>
</feature>
<dbReference type="KEGG" id="ccam:M5D45_24160"/>
<dbReference type="InterPro" id="IPR001647">
    <property type="entry name" value="HTH_TetR"/>
</dbReference>
<reference evidence="7" key="2">
    <citation type="journal article" date="2022" name="Microbiol. Resour. Announc.">
        <title>Genome Sequence of Cupriavidus campinensis Strain G5, a Member of a Bacterial Consortium Capable of Polyethylene Degradation.</title>
        <authorList>
            <person name="Schneider B."/>
            <person name="Pfeiffer F."/>
            <person name="Dyall-Smith M."/>
            <person name="Kunte H.J."/>
        </authorList>
    </citation>
    <scope>NUCLEOTIDE SEQUENCE</scope>
    <source>
        <strain evidence="7">G5</strain>
    </source>
</reference>
<dbReference type="InterPro" id="IPR009057">
    <property type="entry name" value="Homeodomain-like_sf"/>
</dbReference>
<evidence type="ECO:0000256" key="2">
    <source>
        <dbReference type="ARBA" id="ARBA00023125"/>
    </source>
</evidence>
<proteinExistence type="predicted"/>
<evidence type="ECO:0000259" key="5">
    <source>
        <dbReference type="PROSITE" id="PS50977"/>
    </source>
</evidence>
<keyword evidence="1" id="KW-0805">Transcription regulation</keyword>
<dbReference type="SUPFAM" id="SSF48498">
    <property type="entry name" value="Tetracyclin repressor-like, C-terminal domain"/>
    <property type="match status" value="1"/>
</dbReference>
<dbReference type="Pfam" id="PF13305">
    <property type="entry name" value="TetR_C_33"/>
    <property type="match status" value="1"/>
</dbReference>
<keyword evidence="8" id="KW-1185">Reference proteome</keyword>
<reference evidence="6 8" key="1">
    <citation type="submission" date="2019-05" db="EMBL/GenBank/DDBJ databases">
        <title>Whole genome sequence analysis of Cupriavidus campinensis S14E4C strain.</title>
        <authorList>
            <person name="Abbaszade G."/>
            <person name="Szabo A."/>
            <person name="Toumi M."/>
            <person name="Toth E."/>
        </authorList>
    </citation>
    <scope>NUCLEOTIDE SEQUENCE [LARGE SCALE GENOMIC DNA]</scope>
    <source>
        <strain evidence="6 8">S14E4C</strain>
    </source>
</reference>
<protein>
    <submittedName>
        <fullName evidence="7">TetR/AcrR family transcriptional regulator</fullName>
    </submittedName>
</protein>
<evidence type="ECO:0000313" key="6">
    <source>
        <dbReference type="EMBL" id="TSP12127.1"/>
    </source>
</evidence>
<dbReference type="Pfam" id="PF00440">
    <property type="entry name" value="TetR_N"/>
    <property type="match status" value="1"/>
</dbReference>
<dbReference type="InterPro" id="IPR036271">
    <property type="entry name" value="Tet_transcr_reg_TetR-rel_C_sf"/>
</dbReference>
<keyword evidence="3" id="KW-0804">Transcription</keyword>
<evidence type="ECO:0000313" key="7">
    <source>
        <dbReference type="EMBL" id="URF06220.1"/>
    </source>
</evidence>
<dbReference type="Proteomes" id="UP000318943">
    <property type="component" value="Unassembled WGS sequence"/>
</dbReference>
<gene>
    <name evidence="6" type="ORF">FGG12_14020</name>
    <name evidence="7" type="ORF">M5D45_24160</name>
</gene>
<dbReference type="GO" id="GO:0003677">
    <property type="term" value="F:DNA binding"/>
    <property type="evidence" value="ECO:0007669"/>
    <property type="project" value="UniProtKB-UniRule"/>
</dbReference>